<evidence type="ECO:0000313" key="3">
    <source>
        <dbReference type="Proteomes" id="UP001596203"/>
    </source>
</evidence>
<comment type="caution">
    <text evidence="2">The sequence shown here is derived from an EMBL/GenBank/DDBJ whole genome shotgun (WGS) entry which is preliminary data.</text>
</comment>
<keyword evidence="3" id="KW-1185">Reference proteome</keyword>
<dbReference type="Pfam" id="PF09844">
    <property type="entry name" value="DUF2071"/>
    <property type="match status" value="1"/>
</dbReference>
<proteinExistence type="predicted"/>
<organism evidence="2 3">
    <name type="scientific">Plantactinospora solaniradicis</name>
    <dbReference type="NCBI Taxonomy" id="1723736"/>
    <lineage>
        <taxon>Bacteria</taxon>
        <taxon>Bacillati</taxon>
        <taxon>Actinomycetota</taxon>
        <taxon>Actinomycetes</taxon>
        <taxon>Micromonosporales</taxon>
        <taxon>Micromonosporaceae</taxon>
        <taxon>Plantactinospora</taxon>
    </lineage>
</organism>
<gene>
    <name evidence="2" type="ORF">ACFP2T_42730</name>
</gene>
<dbReference type="EMBL" id="JBHSPR010000069">
    <property type="protein sequence ID" value="MFC6022858.1"/>
    <property type="molecule type" value="Genomic_DNA"/>
</dbReference>
<reference evidence="3" key="1">
    <citation type="journal article" date="2019" name="Int. J. Syst. Evol. Microbiol.">
        <title>The Global Catalogue of Microorganisms (GCM) 10K type strain sequencing project: providing services to taxonomists for standard genome sequencing and annotation.</title>
        <authorList>
            <consortium name="The Broad Institute Genomics Platform"/>
            <consortium name="The Broad Institute Genome Sequencing Center for Infectious Disease"/>
            <person name="Wu L."/>
            <person name="Ma J."/>
        </authorList>
    </citation>
    <scope>NUCLEOTIDE SEQUENCE [LARGE SCALE GENOMIC DNA]</scope>
    <source>
        <strain evidence="3">ZS-35-S2</strain>
    </source>
</reference>
<feature type="region of interest" description="Disordered" evidence="1">
    <location>
        <begin position="1"/>
        <end position="34"/>
    </location>
</feature>
<dbReference type="Proteomes" id="UP001596203">
    <property type="component" value="Unassembled WGS sequence"/>
</dbReference>
<protein>
    <submittedName>
        <fullName evidence="2">DUF2071 domain-containing protein</fullName>
    </submittedName>
</protein>
<accession>A0ABW1KPR0</accession>
<sequence length="117" mass="12194">MPRCGLVGATASAAGAPRRGGTRQASGAAEAEHAPWPLHRAELVRLDQDLVTAVGLPAPTGAPLVHASPGVPVRIGLWYPRRPSRSLPSRSRLGCPTGSGAFESRNLVDRFRQPASG</sequence>
<evidence type="ECO:0000313" key="2">
    <source>
        <dbReference type="EMBL" id="MFC6022858.1"/>
    </source>
</evidence>
<evidence type="ECO:0000256" key="1">
    <source>
        <dbReference type="SAM" id="MobiDB-lite"/>
    </source>
</evidence>
<dbReference type="RefSeq" id="WP_377432786.1">
    <property type="nucleotide sequence ID" value="NZ_JBHSPR010000069.1"/>
</dbReference>
<dbReference type="InterPro" id="IPR018644">
    <property type="entry name" value="DUF2071"/>
</dbReference>
<name>A0ABW1KPR0_9ACTN</name>